<feature type="site" description="Positions MEP for the nucleophilic attack" evidence="7">
    <location>
        <position position="155"/>
    </location>
</feature>
<keyword evidence="6 7" id="KW-0414">Isoprene biosynthesis</keyword>
<gene>
    <name evidence="7 8" type="primary">ispD</name>
    <name evidence="8" type="ORF">H8L67_07085</name>
</gene>
<dbReference type="InterPro" id="IPR001228">
    <property type="entry name" value="IspD"/>
</dbReference>
<feature type="site" description="Transition state stabilizer" evidence="7">
    <location>
        <position position="23"/>
    </location>
</feature>
<comment type="catalytic activity">
    <reaction evidence="1 7">
        <text>2-C-methyl-D-erythritol 4-phosphate + CTP + H(+) = 4-CDP-2-C-methyl-D-erythritol + diphosphate</text>
        <dbReference type="Rhea" id="RHEA:13429"/>
        <dbReference type="ChEBI" id="CHEBI:15378"/>
        <dbReference type="ChEBI" id="CHEBI:33019"/>
        <dbReference type="ChEBI" id="CHEBI:37563"/>
        <dbReference type="ChEBI" id="CHEBI:57823"/>
        <dbReference type="ChEBI" id="CHEBI:58262"/>
        <dbReference type="EC" id="2.7.7.60"/>
    </reaction>
</comment>
<dbReference type="InterPro" id="IPR050088">
    <property type="entry name" value="IspD/TarI_cytidylyltransf_bact"/>
</dbReference>
<evidence type="ECO:0000256" key="7">
    <source>
        <dbReference type="HAMAP-Rule" id="MF_00108"/>
    </source>
</evidence>
<dbReference type="InterPro" id="IPR029044">
    <property type="entry name" value="Nucleotide-diphossugar_trans"/>
</dbReference>
<feature type="site" description="Positions MEP for the nucleophilic attack" evidence="7">
    <location>
        <position position="211"/>
    </location>
</feature>
<keyword evidence="4 7" id="KW-0808">Transferase</keyword>
<dbReference type="Pfam" id="PF01128">
    <property type="entry name" value="IspD"/>
    <property type="match status" value="1"/>
</dbReference>
<protein>
    <recommendedName>
        <fullName evidence="7">2-C-methyl-D-erythritol 4-phosphate cytidylyltransferase</fullName>
        <ecNumber evidence="7">2.7.7.60</ecNumber>
    </recommendedName>
    <alternativeName>
        <fullName evidence="7">4-diphosphocytidyl-2C-methyl-D-erythritol synthase</fullName>
    </alternativeName>
    <alternativeName>
        <fullName evidence="7">MEP cytidylyltransferase</fullName>
        <shortName evidence="7">MCT</shortName>
    </alternativeName>
</protein>
<dbReference type="InterPro" id="IPR018294">
    <property type="entry name" value="ISPD_synthase_CS"/>
</dbReference>
<comment type="similarity">
    <text evidence="3 7">Belongs to the IspD/TarI cytidylyltransferase family. IspD subfamily.</text>
</comment>
<evidence type="ECO:0000256" key="1">
    <source>
        <dbReference type="ARBA" id="ARBA00001282"/>
    </source>
</evidence>
<dbReference type="PANTHER" id="PTHR32125:SF4">
    <property type="entry name" value="2-C-METHYL-D-ERYTHRITOL 4-PHOSPHATE CYTIDYLYLTRANSFERASE, CHLOROPLASTIC"/>
    <property type="match status" value="1"/>
</dbReference>
<dbReference type="CDD" id="cd02516">
    <property type="entry name" value="CDP-ME_synthetase"/>
    <property type="match status" value="1"/>
</dbReference>
<feature type="site" description="Transition state stabilizer" evidence="7">
    <location>
        <position position="16"/>
    </location>
</feature>
<dbReference type="EMBL" id="CP080544">
    <property type="protein sequence ID" value="QYR53971.1"/>
    <property type="molecule type" value="Genomic_DNA"/>
</dbReference>
<reference evidence="8 9" key="1">
    <citation type="submission" date="2021-08" db="EMBL/GenBank/DDBJ databases">
        <title>Lysobacter sp. strain CJ11 Genome sequencing and assembly.</title>
        <authorList>
            <person name="Kim I."/>
        </authorList>
    </citation>
    <scope>NUCLEOTIDE SEQUENCE [LARGE SCALE GENOMIC DNA]</scope>
    <source>
        <strain evidence="8 9">CJ11</strain>
    </source>
</reference>
<dbReference type="InterPro" id="IPR034683">
    <property type="entry name" value="IspD/TarI"/>
</dbReference>
<comment type="pathway">
    <text evidence="2 7">Isoprenoid biosynthesis; isopentenyl diphosphate biosynthesis via DXP pathway; isopentenyl diphosphate from 1-deoxy-D-xylulose 5-phosphate: step 2/6.</text>
</comment>
<evidence type="ECO:0000256" key="3">
    <source>
        <dbReference type="ARBA" id="ARBA00009789"/>
    </source>
</evidence>
<accession>A0ABX8WT12</accession>
<dbReference type="PROSITE" id="PS01295">
    <property type="entry name" value="ISPD"/>
    <property type="match status" value="1"/>
</dbReference>
<evidence type="ECO:0000313" key="9">
    <source>
        <dbReference type="Proteomes" id="UP000824755"/>
    </source>
</evidence>
<dbReference type="NCBIfam" id="TIGR00453">
    <property type="entry name" value="ispD"/>
    <property type="match status" value="1"/>
</dbReference>
<dbReference type="HAMAP" id="MF_00108">
    <property type="entry name" value="IspD"/>
    <property type="match status" value="1"/>
</dbReference>
<evidence type="ECO:0000256" key="2">
    <source>
        <dbReference type="ARBA" id="ARBA00004787"/>
    </source>
</evidence>
<dbReference type="Proteomes" id="UP000824755">
    <property type="component" value="Chromosome"/>
</dbReference>
<dbReference type="GO" id="GO:0050518">
    <property type="term" value="F:2-C-methyl-D-erythritol 4-phosphate cytidylyltransferase activity"/>
    <property type="evidence" value="ECO:0007669"/>
    <property type="project" value="UniProtKB-EC"/>
</dbReference>
<comment type="function">
    <text evidence="7">Catalyzes the formation of 4-diphosphocytidyl-2-C-methyl-D-erythritol from CTP and 2-C-methyl-D-erythritol 4-phosphate (MEP).</text>
</comment>
<dbReference type="SUPFAM" id="SSF53448">
    <property type="entry name" value="Nucleotide-diphospho-sugar transferases"/>
    <property type="match status" value="1"/>
</dbReference>
<keyword evidence="9" id="KW-1185">Reference proteome</keyword>
<dbReference type="EC" id="2.7.7.60" evidence="7"/>
<dbReference type="Gene3D" id="3.90.550.10">
    <property type="entry name" value="Spore Coat Polysaccharide Biosynthesis Protein SpsA, Chain A"/>
    <property type="match status" value="1"/>
</dbReference>
<evidence type="ECO:0000256" key="5">
    <source>
        <dbReference type="ARBA" id="ARBA00022695"/>
    </source>
</evidence>
<evidence type="ECO:0000256" key="4">
    <source>
        <dbReference type="ARBA" id="ARBA00022679"/>
    </source>
</evidence>
<organism evidence="8 9">
    <name type="scientific">Lysobacter soyae</name>
    <dbReference type="NCBI Taxonomy" id="2764185"/>
    <lineage>
        <taxon>Bacteria</taxon>
        <taxon>Pseudomonadati</taxon>
        <taxon>Pseudomonadota</taxon>
        <taxon>Gammaproteobacteria</taxon>
        <taxon>Lysobacterales</taxon>
        <taxon>Lysobacteraceae</taxon>
        <taxon>Lysobacter</taxon>
    </lineage>
</organism>
<keyword evidence="5 7" id="KW-0548">Nucleotidyltransferase</keyword>
<proteinExistence type="inferred from homology"/>
<dbReference type="PANTHER" id="PTHR32125">
    <property type="entry name" value="2-C-METHYL-D-ERYTHRITOL 4-PHOSPHATE CYTIDYLYLTRANSFERASE, CHLOROPLASTIC"/>
    <property type="match status" value="1"/>
</dbReference>
<sequence length="232" mass="24482">MPRAWCVVPAAGSGQRFGGPVAKQFVEVEGKSVLLHSLEALARHASVEGLVVALPPSADVELPTQVLGKPVLRCEGGASRADSVLAGLRRIPANAGTDILVMVHDAARPNVQLDDLTALLAAAGASPSGALLALPMNDTLKQSNDAAEVACTVPRGRYWRAMTPQCFAKDRLIQALEAARNAGIEVTDESMAMEHAGVHPKLVAGRADNLKITTQPDLDWFRIQVAMRASQS</sequence>
<name>A0ABX8WT12_9GAMM</name>
<evidence type="ECO:0000313" key="8">
    <source>
        <dbReference type="EMBL" id="QYR53971.1"/>
    </source>
</evidence>
<evidence type="ECO:0000256" key="6">
    <source>
        <dbReference type="ARBA" id="ARBA00023229"/>
    </source>
</evidence>